<dbReference type="SUPFAM" id="SSF50346">
    <property type="entry name" value="PRC-barrel domain"/>
    <property type="match status" value="1"/>
</dbReference>
<protein>
    <submittedName>
        <fullName evidence="2">PRC-barrel domain-containing protein</fullName>
    </submittedName>
</protein>
<proteinExistence type="predicted"/>
<keyword evidence="3" id="KW-1185">Reference proteome</keyword>
<dbReference type="InterPro" id="IPR011033">
    <property type="entry name" value="PRC_barrel-like_sf"/>
</dbReference>
<evidence type="ECO:0000259" key="1">
    <source>
        <dbReference type="Pfam" id="PF05239"/>
    </source>
</evidence>
<name>A0ABW2UEP7_9RHOB</name>
<dbReference type="Gene3D" id="2.30.30.240">
    <property type="entry name" value="PRC-barrel domain"/>
    <property type="match status" value="1"/>
</dbReference>
<dbReference type="PANTHER" id="PTHR36505:SF1">
    <property type="entry name" value="BLR1072 PROTEIN"/>
    <property type="match status" value="1"/>
</dbReference>
<reference evidence="3" key="1">
    <citation type="journal article" date="2019" name="Int. J. Syst. Evol. Microbiol.">
        <title>The Global Catalogue of Microorganisms (GCM) 10K type strain sequencing project: providing services to taxonomists for standard genome sequencing and annotation.</title>
        <authorList>
            <consortium name="The Broad Institute Genomics Platform"/>
            <consortium name="The Broad Institute Genome Sequencing Center for Infectious Disease"/>
            <person name="Wu L."/>
            <person name="Ma J."/>
        </authorList>
    </citation>
    <scope>NUCLEOTIDE SEQUENCE [LARGE SCALE GENOMIC DNA]</scope>
    <source>
        <strain evidence="3">CGMCC 1.12750</strain>
    </source>
</reference>
<accession>A0ABW2UEP7</accession>
<dbReference type="Proteomes" id="UP001596516">
    <property type="component" value="Unassembled WGS sequence"/>
</dbReference>
<evidence type="ECO:0000313" key="2">
    <source>
        <dbReference type="EMBL" id="MFC7703146.1"/>
    </source>
</evidence>
<dbReference type="RefSeq" id="WP_377398820.1">
    <property type="nucleotide sequence ID" value="NZ_JBHTFQ010000001.1"/>
</dbReference>
<sequence length="116" mass="13222">MQTSGQSLISSNDVNGTNVYSPAGDKLGHIDHLMIDKVSGKVTYAVMGFGGFLGMGEDHYPIPWGKLRYDITQDGYVTDLTQEQLEGAPARDADWYRNRDWEERTHRHYGVHPYWM</sequence>
<organism evidence="2 3">
    <name type="scientific">Plastorhodobacter daqingensis</name>
    <dbReference type="NCBI Taxonomy" id="1387281"/>
    <lineage>
        <taxon>Bacteria</taxon>
        <taxon>Pseudomonadati</taxon>
        <taxon>Pseudomonadota</taxon>
        <taxon>Alphaproteobacteria</taxon>
        <taxon>Rhodobacterales</taxon>
        <taxon>Paracoccaceae</taxon>
        <taxon>Plastorhodobacter</taxon>
    </lineage>
</organism>
<dbReference type="EMBL" id="JBHTFQ010000001">
    <property type="protein sequence ID" value="MFC7703146.1"/>
    <property type="molecule type" value="Genomic_DNA"/>
</dbReference>
<feature type="domain" description="PRC-barrel" evidence="1">
    <location>
        <begin position="9"/>
        <end position="85"/>
    </location>
</feature>
<gene>
    <name evidence="2" type="ORF">ACFQXB_02915</name>
</gene>
<dbReference type="InterPro" id="IPR027275">
    <property type="entry name" value="PRC-brl_dom"/>
</dbReference>
<comment type="caution">
    <text evidence="2">The sequence shown here is derived from an EMBL/GenBank/DDBJ whole genome shotgun (WGS) entry which is preliminary data.</text>
</comment>
<evidence type="ECO:0000313" key="3">
    <source>
        <dbReference type="Proteomes" id="UP001596516"/>
    </source>
</evidence>
<dbReference type="PANTHER" id="PTHR36505">
    <property type="entry name" value="BLR1072 PROTEIN"/>
    <property type="match status" value="1"/>
</dbReference>
<dbReference type="Pfam" id="PF05239">
    <property type="entry name" value="PRC"/>
    <property type="match status" value="1"/>
</dbReference>